<dbReference type="EMBL" id="JAASQP010000001">
    <property type="protein sequence ID" value="NIJ22864.1"/>
    <property type="molecule type" value="Genomic_DNA"/>
</dbReference>
<dbReference type="Proteomes" id="UP000788153">
    <property type="component" value="Unassembled WGS sequence"/>
</dbReference>
<accession>A0ABX0TZS7</accession>
<proteinExistence type="predicted"/>
<evidence type="ECO:0000313" key="1">
    <source>
        <dbReference type="EMBL" id="NIJ22864.1"/>
    </source>
</evidence>
<dbReference type="RefSeq" id="WP_140048062.1">
    <property type="nucleotide sequence ID" value="NZ_BAAAEV010000001.1"/>
</dbReference>
<name>A0ABX0TZS7_9SPHN</name>
<reference evidence="1 2" key="1">
    <citation type="submission" date="2020-03" db="EMBL/GenBank/DDBJ databases">
        <title>Genomic Encyclopedia of Type Strains, Phase IV (KMG-IV): sequencing the most valuable type-strain genomes for metagenomic binning, comparative biology and taxonomic classification.</title>
        <authorList>
            <person name="Goeker M."/>
        </authorList>
    </citation>
    <scope>NUCLEOTIDE SEQUENCE [LARGE SCALE GENOMIC DNA]</scope>
    <source>
        <strain evidence="1 2">DSM 22753</strain>
    </source>
</reference>
<protein>
    <submittedName>
        <fullName evidence="1">Uncharacterized protein</fullName>
    </submittedName>
</protein>
<sequence>MAIAIPYLLRLTIWYVTELQLSWTWTLSLRLNAKSGNYAAAGKMFNRSYWLLSHVYVCLGIVPNFDLFA</sequence>
<gene>
    <name evidence="1" type="ORF">FHT01_000406</name>
</gene>
<keyword evidence="2" id="KW-1185">Reference proteome</keyword>
<comment type="caution">
    <text evidence="1">The sequence shown here is derived from an EMBL/GenBank/DDBJ whole genome shotgun (WGS) entry which is preliminary data.</text>
</comment>
<organism evidence="1 2">
    <name type="scientific">Sphingomonas japonica</name>
    <dbReference type="NCBI Taxonomy" id="511662"/>
    <lineage>
        <taxon>Bacteria</taxon>
        <taxon>Pseudomonadati</taxon>
        <taxon>Pseudomonadota</taxon>
        <taxon>Alphaproteobacteria</taxon>
        <taxon>Sphingomonadales</taxon>
        <taxon>Sphingomonadaceae</taxon>
        <taxon>Sphingomonas</taxon>
    </lineage>
</organism>
<evidence type="ECO:0000313" key="2">
    <source>
        <dbReference type="Proteomes" id="UP000788153"/>
    </source>
</evidence>